<accession>A0A3B4TH99</accession>
<keyword evidence="1" id="KW-0472">Membrane</keyword>
<reference evidence="2" key="2">
    <citation type="submission" date="2025-09" db="UniProtKB">
        <authorList>
            <consortium name="Ensembl"/>
        </authorList>
    </citation>
    <scope>IDENTIFICATION</scope>
</reference>
<reference evidence="2" key="1">
    <citation type="submission" date="2025-08" db="UniProtKB">
        <authorList>
            <consortium name="Ensembl"/>
        </authorList>
    </citation>
    <scope>IDENTIFICATION</scope>
</reference>
<keyword evidence="3" id="KW-1185">Reference proteome</keyword>
<proteinExistence type="predicted"/>
<dbReference type="OMA" id="HACTYLM"/>
<name>A0A3B4TH99_SERDU</name>
<keyword evidence="1" id="KW-0812">Transmembrane</keyword>
<dbReference type="Ensembl" id="ENSSDUT00000005688.1">
    <property type="protein sequence ID" value="ENSSDUP00000005579.1"/>
    <property type="gene ID" value="ENSSDUG00000004120.1"/>
</dbReference>
<feature type="transmembrane region" description="Helical" evidence="1">
    <location>
        <begin position="20"/>
        <end position="49"/>
    </location>
</feature>
<evidence type="ECO:0000256" key="1">
    <source>
        <dbReference type="SAM" id="Phobius"/>
    </source>
</evidence>
<sequence>MNKTTTKKNCGRDDGLDKQAGIVIEVAVVLFGIPDVAHACTYLMGLIYAMELSYPEKLKYTFLELEDVNNKMPTKVHYLNVRLHS</sequence>
<organism evidence="2 3">
    <name type="scientific">Seriola dumerili</name>
    <name type="common">Greater amberjack</name>
    <name type="synonym">Caranx dumerili</name>
    <dbReference type="NCBI Taxonomy" id="41447"/>
    <lineage>
        <taxon>Eukaryota</taxon>
        <taxon>Metazoa</taxon>
        <taxon>Chordata</taxon>
        <taxon>Craniata</taxon>
        <taxon>Vertebrata</taxon>
        <taxon>Euteleostomi</taxon>
        <taxon>Actinopterygii</taxon>
        <taxon>Neopterygii</taxon>
        <taxon>Teleostei</taxon>
        <taxon>Neoteleostei</taxon>
        <taxon>Acanthomorphata</taxon>
        <taxon>Carangaria</taxon>
        <taxon>Carangiformes</taxon>
        <taxon>Carangidae</taxon>
        <taxon>Seriola</taxon>
    </lineage>
</organism>
<evidence type="ECO:0000313" key="2">
    <source>
        <dbReference type="Ensembl" id="ENSSDUP00000005579.1"/>
    </source>
</evidence>
<evidence type="ECO:0000313" key="3">
    <source>
        <dbReference type="Proteomes" id="UP000261420"/>
    </source>
</evidence>
<dbReference type="AlphaFoldDB" id="A0A3B4TH99"/>
<protein>
    <submittedName>
        <fullName evidence="2">Uncharacterized protein</fullName>
    </submittedName>
</protein>
<dbReference type="Proteomes" id="UP000261420">
    <property type="component" value="Unplaced"/>
</dbReference>
<keyword evidence="1" id="KW-1133">Transmembrane helix</keyword>